<dbReference type="InterPro" id="IPR017871">
    <property type="entry name" value="ABC_transporter-like_CS"/>
</dbReference>
<dbReference type="OrthoDB" id="1414429at2"/>
<dbReference type="PROSITE" id="PS50893">
    <property type="entry name" value="ABC_TRANSPORTER_2"/>
    <property type="match status" value="1"/>
</dbReference>
<evidence type="ECO:0000256" key="6">
    <source>
        <dbReference type="ARBA" id="ARBA00023004"/>
    </source>
</evidence>
<dbReference type="CDD" id="cd03259">
    <property type="entry name" value="ABC_Carb_Solutes_like"/>
    <property type="match status" value="1"/>
</dbReference>
<dbReference type="EMBL" id="CP003879">
    <property type="protein sequence ID" value="AFU68944.1"/>
    <property type="molecule type" value="Genomic_DNA"/>
</dbReference>
<dbReference type="HOGENOM" id="CLU_000604_1_1_10"/>
<keyword evidence="8" id="KW-0472">Membrane</keyword>
<keyword evidence="3" id="KW-0410">Iron transport</keyword>
<dbReference type="FunFam" id="3.40.50.300:FF:000425">
    <property type="entry name" value="Probable ABC transporter, ATP-binding subunit"/>
    <property type="match status" value="1"/>
</dbReference>
<dbReference type="PROSITE" id="PS00211">
    <property type="entry name" value="ABC_TRANSPORTER_1"/>
    <property type="match status" value="1"/>
</dbReference>
<dbReference type="AlphaFoldDB" id="K4IEV5"/>
<dbReference type="InterPro" id="IPR003439">
    <property type="entry name" value="ABC_transporter-like_ATP-bd"/>
</dbReference>
<evidence type="ECO:0000256" key="4">
    <source>
        <dbReference type="ARBA" id="ARBA00022741"/>
    </source>
</evidence>
<dbReference type="STRING" id="313595.P700755_002154"/>
<dbReference type="InterPro" id="IPR027417">
    <property type="entry name" value="P-loop_NTPase"/>
</dbReference>
<reference evidence="10" key="1">
    <citation type="submission" date="2006-03" db="EMBL/GenBank/DDBJ databases">
        <authorList>
            <person name="Bowman J."/>
            <person name="Ferriera S."/>
            <person name="Johnson J."/>
            <person name="Kravitz S."/>
            <person name="Halpern A."/>
            <person name="Remington K."/>
            <person name="Beeson K."/>
            <person name="Tran B."/>
            <person name="Rogers Y.-H."/>
            <person name="Friedman R."/>
            <person name="Venter J.C."/>
        </authorList>
    </citation>
    <scope>NUCLEOTIDE SEQUENCE [LARGE SCALE GENOMIC DNA]</scope>
    <source>
        <strain evidence="10">ATCC 700755</strain>
    </source>
</reference>
<keyword evidence="6" id="KW-0408">Iron</keyword>
<keyword evidence="1" id="KW-0813">Transport</keyword>
<keyword evidence="11" id="KW-1185">Reference proteome</keyword>
<keyword evidence="4" id="KW-0547">Nucleotide-binding</keyword>
<evidence type="ECO:0000256" key="3">
    <source>
        <dbReference type="ARBA" id="ARBA00022496"/>
    </source>
</evidence>
<dbReference type="Proteomes" id="UP000008514">
    <property type="component" value="Chromosome"/>
</dbReference>
<keyword evidence="7" id="KW-0406">Ion transport</keyword>
<dbReference type="InterPro" id="IPR050093">
    <property type="entry name" value="ABC_SmlMolc_Importer"/>
</dbReference>
<keyword evidence="5" id="KW-0067">ATP-binding</keyword>
<evidence type="ECO:0000256" key="8">
    <source>
        <dbReference type="ARBA" id="ARBA00023136"/>
    </source>
</evidence>
<dbReference type="GO" id="GO:0016887">
    <property type="term" value="F:ATP hydrolysis activity"/>
    <property type="evidence" value="ECO:0007669"/>
    <property type="project" value="InterPro"/>
</dbReference>
<dbReference type="PANTHER" id="PTHR42781">
    <property type="entry name" value="SPERMIDINE/PUTRESCINE IMPORT ATP-BINDING PROTEIN POTA"/>
    <property type="match status" value="1"/>
</dbReference>
<dbReference type="PANTHER" id="PTHR42781:SF4">
    <property type="entry name" value="SPERMIDINE_PUTRESCINE IMPORT ATP-BINDING PROTEIN POTA"/>
    <property type="match status" value="1"/>
</dbReference>
<evidence type="ECO:0000313" key="10">
    <source>
        <dbReference type="EMBL" id="AFU68944.1"/>
    </source>
</evidence>
<organism evidence="10 11">
    <name type="scientific">Psychroflexus torquis (strain ATCC 700755 / CIP 106069 / ACAM 623)</name>
    <dbReference type="NCBI Taxonomy" id="313595"/>
    <lineage>
        <taxon>Bacteria</taxon>
        <taxon>Pseudomonadati</taxon>
        <taxon>Bacteroidota</taxon>
        <taxon>Flavobacteriia</taxon>
        <taxon>Flavobacteriales</taxon>
        <taxon>Flavobacteriaceae</taxon>
        <taxon>Psychroflexus</taxon>
    </lineage>
</organism>
<dbReference type="GO" id="GO:0015697">
    <property type="term" value="P:quaternary ammonium group transport"/>
    <property type="evidence" value="ECO:0007669"/>
    <property type="project" value="UniProtKB-ARBA"/>
</dbReference>
<evidence type="ECO:0000256" key="2">
    <source>
        <dbReference type="ARBA" id="ARBA00022475"/>
    </source>
</evidence>
<dbReference type="GO" id="GO:0016020">
    <property type="term" value="C:membrane"/>
    <property type="evidence" value="ECO:0007669"/>
    <property type="project" value="InterPro"/>
</dbReference>
<dbReference type="eggNOG" id="COG3842">
    <property type="taxonomic scope" value="Bacteria"/>
</dbReference>
<dbReference type="Pfam" id="PF00005">
    <property type="entry name" value="ABC_tran"/>
    <property type="match status" value="1"/>
</dbReference>
<reference evidence="10" key="2">
    <citation type="submission" date="2012-09" db="EMBL/GenBank/DDBJ databases">
        <title>The complete sequence of Psychroflexus torquis an extreme psychrophile from sea-ice that is stimulated by light.</title>
        <authorList>
            <person name="Feng S."/>
            <person name="Powell S.M."/>
            <person name="Bowman J.P."/>
        </authorList>
    </citation>
    <scope>NUCLEOTIDE SEQUENCE [LARGE SCALE GENOMIC DNA]</scope>
    <source>
        <strain evidence="10">ATCC 700755</strain>
    </source>
</reference>
<evidence type="ECO:0000256" key="7">
    <source>
        <dbReference type="ARBA" id="ARBA00023065"/>
    </source>
</evidence>
<evidence type="ECO:0000256" key="5">
    <source>
        <dbReference type="ARBA" id="ARBA00022840"/>
    </source>
</evidence>
<proteinExistence type="predicted"/>
<evidence type="ECO:0000256" key="1">
    <source>
        <dbReference type="ARBA" id="ARBA00022448"/>
    </source>
</evidence>
<dbReference type="InterPro" id="IPR015853">
    <property type="entry name" value="ABC_transpr_FbpC"/>
</dbReference>
<feature type="domain" description="ABC transporter" evidence="9">
    <location>
        <begin position="5"/>
        <end position="235"/>
    </location>
</feature>
<protein>
    <submittedName>
        <fullName evidence="10">Polyamine, sulfate and/or molybdate uptake ABC-type transporter, ATPase component PotA-like protein</fullName>
    </submittedName>
</protein>
<gene>
    <name evidence="10" type="ordered locus">P700755_002154</name>
</gene>
<dbReference type="Gene3D" id="3.40.50.300">
    <property type="entry name" value="P-loop containing nucleotide triphosphate hydrolases"/>
    <property type="match status" value="1"/>
</dbReference>
<dbReference type="KEGG" id="ptq:P700755_002154"/>
<dbReference type="InterPro" id="IPR003593">
    <property type="entry name" value="AAA+_ATPase"/>
</dbReference>
<dbReference type="SUPFAM" id="SSF52540">
    <property type="entry name" value="P-loop containing nucleoside triphosphate hydrolases"/>
    <property type="match status" value="1"/>
</dbReference>
<sequence>MSEFLNINGLSKTFEGQPILNGIHLSLESNTVLSILGKSGSGKTTLLKIIAGLEDADQGGISLEGKPVMAMKAQERNIVYLYQEALLFPHLNIFENIAFGLRLQKKGKAEIEKRVIQMLGTIGLEHMKYKSPNQLSGGEKQRVAFGRAIIVEPKLLLLDEPFGALDVETRHSMQQLFKDLAKQLSISALFVTHDLKEAIIMGDDIGKIENGNYKAYTSKKEFYEDAKSGVTDEIDFWSNLQRGEFSKL</sequence>
<keyword evidence="2" id="KW-1003">Cell membrane</keyword>
<evidence type="ECO:0000259" key="9">
    <source>
        <dbReference type="PROSITE" id="PS50893"/>
    </source>
</evidence>
<evidence type="ECO:0000313" key="11">
    <source>
        <dbReference type="Proteomes" id="UP000008514"/>
    </source>
</evidence>
<dbReference type="GO" id="GO:0005524">
    <property type="term" value="F:ATP binding"/>
    <property type="evidence" value="ECO:0007669"/>
    <property type="project" value="UniProtKB-KW"/>
</dbReference>
<accession>K4IEV5</accession>
<dbReference type="SMART" id="SM00382">
    <property type="entry name" value="AAA"/>
    <property type="match status" value="1"/>
</dbReference>
<dbReference type="GO" id="GO:0015408">
    <property type="term" value="F:ABC-type ferric iron transporter activity"/>
    <property type="evidence" value="ECO:0007669"/>
    <property type="project" value="InterPro"/>
</dbReference>
<name>K4IEV5_PSYTT</name>
<dbReference type="RefSeq" id="WP_015024523.1">
    <property type="nucleotide sequence ID" value="NC_018721.1"/>
</dbReference>